<protein>
    <submittedName>
        <fullName evidence="1">Uncharacterized protein</fullName>
    </submittedName>
</protein>
<dbReference type="EMBL" id="BGPR01007282">
    <property type="protein sequence ID" value="GBN25747.1"/>
    <property type="molecule type" value="Genomic_DNA"/>
</dbReference>
<evidence type="ECO:0000313" key="1">
    <source>
        <dbReference type="EMBL" id="GBN25747.1"/>
    </source>
</evidence>
<proteinExistence type="predicted"/>
<comment type="caution">
    <text evidence="1">The sequence shown here is derived from an EMBL/GenBank/DDBJ whole genome shotgun (WGS) entry which is preliminary data.</text>
</comment>
<accession>A0A4Y2MJ10</accession>
<dbReference type="Proteomes" id="UP000499080">
    <property type="component" value="Unassembled WGS sequence"/>
</dbReference>
<reference evidence="1 2" key="1">
    <citation type="journal article" date="2019" name="Sci. Rep.">
        <title>Orb-weaving spider Araneus ventricosus genome elucidates the spidroin gene catalogue.</title>
        <authorList>
            <person name="Kono N."/>
            <person name="Nakamura H."/>
            <person name="Ohtoshi R."/>
            <person name="Moran D.A.P."/>
            <person name="Shinohara A."/>
            <person name="Yoshida Y."/>
            <person name="Fujiwara M."/>
            <person name="Mori M."/>
            <person name="Tomita M."/>
            <person name="Arakawa K."/>
        </authorList>
    </citation>
    <scope>NUCLEOTIDE SEQUENCE [LARGE SCALE GENOMIC DNA]</scope>
</reference>
<name>A0A4Y2MJ10_ARAVE</name>
<dbReference type="AlphaFoldDB" id="A0A4Y2MJ10"/>
<sequence length="86" mass="10143">MNNEGNEQEGEELQFIKLSINIPFRFSADEKITEVITAVCLKTQESFEVVLQTKRRKESRYNWQSSGRRKKRTVEDRGGLRMCFLI</sequence>
<gene>
    <name evidence="1" type="ORF">AVEN_8200_1</name>
</gene>
<keyword evidence="2" id="KW-1185">Reference proteome</keyword>
<organism evidence="1 2">
    <name type="scientific">Araneus ventricosus</name>
    <name type="common">Orbweaver spider</name>
    <name type="synonym">Epeira ventricosa</name>
    <dbReference type="NCBI Taxonomy" id="182803"/>
    <lineage>
        <taxon>Eukaryota</taxon>
        <taxon>Metazoa</taxon>
        <taxon>Ecdysozoa</taxon>
        <taxon>Arthropoda</taxon>
        <taxon>Chelicerata</taxon>
        <taxon>Arachnida</taxon>
        <taxon>Araneae</taxon>
        <taxon>Araneomorphae</taxon>
        <taxon>Entelegynae</taxon>
        <taxon>Araneoidea</taxon>
        <taxon>Araneidae</taxon>
        <taxon>Araneus</taxon>
    </lineage>
</organism>
<evidence type="ECO:0000313" key="2">
    <source>
        <dbReference type="Proteomes" id="UP000499080"/>
    </source>
</evidence>